<reference evidence="2 3" key="1">
    <citation type="submission" date="2023-04" db="EMBL/GenBank/DDBJ databases">
        <title>Colletotrichum tabacum stain YC1 causing leaf anthracnose on Nicotiana tabacum(L.) cv.</title>
        <authorList>
            <person name="Ji Z."/>
            <person name="Wang M."/>
            <person name="Zhang J."/>
            <person name="Wang N."/>
            <person name="Zhou Z."/>
        </authorList>
    </citation>
    <scope>NUCLEOTIDE SEQUENCE [LARGE SCALE GENOMIC DNA]</scope>
    <source>
        <strain evidence="2 3">YC1</strain>
    </source>
</reference>
<feature type="region of interest" description="Disordered" evidence="1">
    <location>
        <begin position="70"/>
        <end position="91"/>
    </location>
</feature>
<keyword evidence="3" id="KW-1185">Reference proteome</keyword>
<feature type="region of interest" description="Disordered" evidence="1">
    <location>
        <begin position="314"/>
        <end position="350"/>
    </location>
</feature>
<dbReference type="EMBL" id="JASAOK010000012">
    <property type="protein sequence ID" value="KAK6224537.1"/>
    <property type="molecule type" value="Genomic_DNA"/>
</dbReference>
<organism evidence="2 3">
    <name type="scientific">Colletotrichum tabaci</name>
    <dbReference type="NCBI Taxonomy" id="1209068"/>
    <lineage>
        <taxon>Eukaryota</taxon>
        <taxon>Fungi</taxon>
        <taxon>Dikarya</taxon>
        <taxon>Ascomycota</taxon>
        <taxon>Pezizomycotina</taxon>
        <taxon>Sordariomycetes</taxon>
        <taxon>Hypocreomycetidae</taxon>
        <taxon>Glomerellales</taxon>
        <taxon>Glomerellaceae</taxon>
        <taxon>Colletotrichum</taxon>
        <taxon>Colletotrichum destructivum species complex</taxon>
    </lineage>
</organism>
<accession>A0AAV9TMJ4</accession>
<dbReference type="Proteomes" id="UP001327957">
    <property type="component" value="Unassembled WGS sequence"/>
</dbReference>
<evidence type="ECO:0000313" key="3">
    <source>
        <dbReference type="Proteomes" id="UP001327957"/>
    </source>
</evidence>
<evidence type="ECO:0000256" key="1">
    <source>
        <dbReference type="SAM" id="MobiDB-lite"/>
    </source>
</evidence>
<sequence>MSGNQSAASIVSDIAVAVDSGYLDEEGMRLAEELKRRAEESQGSDLTLAIALQMLRHLVRKGKECQSLTDRCRAEREREKKRKERQKKYKKQLRVFKKPAESIYKMVKSREKDVVTEIQQELADRFEKEGLRDPVSEAKKVTLWRAMQNHDVAGTLELVGVEIHQVRAWKLGQTTRPPKTPYLDRVRILCQHVGMERAFLLRVMQLYADRNIAAHNSPPDMADPANILAKKDTEGTIIELEFDWVNIRNMVEMQSHRNTRLQMTGQWTSEQFNLAQAVVDQWWALHSTSWPPGDHIRLNRYARDRIPELIRLENDKEKGKFKSKATSQEPPPEDYPSSYEQGKWDDILED</sequence>
<feature type="compositionally biased region" description="Basic residues" evidence="1">
    <location>
        <begin position="79"/>
        <end position="91"/>
    </location>
</feature>
<comment type="caution">
    <text evidence="2">The sequence shown here is derived from an EMBL/GenBank/DDBJ whole genome shotgun (WGS) entry which is preliminary data.</text>
</comment>
<evidence type="ECO:0000313" key="2">
    <source>
        <dbReference type="EMBL" id="KAK6224537.1"/>
    </source>
</evidence>
<proteinExistence type="predicted"/>
<name>A0AAV9TMJ4_9PEZI</name>
<protein>
    <submittedName>
        <fullName evidence="2">Uncharacterized protein</fullName>
    </submittedName>
</protein>
<dbReference type="AlphaFoldDB" id="A0AAV9TMJ4"/>
<gene>
    <name evidence="2" type="ORF">QIS74_02864</name>
</gene>